<evidence type="ECO:0000313" key="5">
    <source>
        <dbReference type="Proteomes" id="UP000718451"/>
    </source>
</evidence>
<comment type="caution">
    <text evidence="4">The sequence shown here is derived from an EMBL/GenBank/DDBJ whole genome shotgun (WGS) entry which is preliminary data.</text>
</comment>
<evidence type="ECO:0000313" key="4">
    <source>
        <dbReference type="EMBL" id="NKI32391.1"/>
    </source>
</evidence>
<proteinExistence type="predicted"/>
<gene>
    <name evidence="4" type="ORF">HCU67_10585</name>
</gene>
<feature type="transmembrane region" description="Helical" evidence="3">
    <location>
        <begin position="401"/>
        <end position="421"/>
    </location>
</feature>
<dbReference type="InterPro" id="IPR019734">
    <property type="entry name" value="TPR_rpt"/>
</dbReference>
<dbReference type="InterPro" id="IPR016032">
    <property type="entry name" value="Sig_transdc_resp-reg_C-effctor"/>
</dbReference>
<protein>
    <submittedName>
        <fullName evidence="4">Tetratricopeptide repeat protein</fullName>
    </submittedName>
</protein>
<keyword evidence="3" id="KW-0812">Transmembrane</keyword>
<dbReference type="EMBL" id="JAAWWL010000002">
    <property type="protein sequence ID" value="NKI32391.1"/>
    <property type="molecule type" value="Genomic_DNA"/>
</dbReference>
<dbReference type="InterPro" id="IPR011990">
    <property type="entry name" value="TPR-like_helical_dom_sf"/>
</dbReference>
<keyword evidence="3" id="KW-1133">Transmembrane helix</keyword>
<keyword evidence="3" id="KW-0472">Membrane</keyword>
<dbReference type="SUPFAM" id="SSF48452">
    <property type="entry name" value="TPR-like"/>
    <property type="match status" value="2"/>
</dbReference>
<reference evidence="4 5" key="1">
    <citation type="submission" date="2020-04" db="EMBL/GenBank/DDBJ databases">
        <authorList>
            <person name="Yoon J."/>
        </authorList>
    </citation>
    <scope>NUCLEOTIDE SEQUENCE [LARGE SCALE GENOMIC DNA]</scope>
    <source>
        <strain evidence="4 5">DJ-13</strain>
    </source>
</reference>
<dbReference type="PANTHER" id="PTHR10098">
    <property type="entry name" value="RAPSYN-RELATED"/>
    <property type="match status" value="1"/>
</dbReference>
<keyword evidence="2" id="KW-0175">Coiled coil</keyword>
<keyword evidence="1" id="KW-0802">TPR repeat</keyword>
<dbReference type="SUPFAM" id="SSF46894">
    <property type="entry name" value="C-terminal effector domain of the bipartite response regulators"/>
    <property type="match status" value="1"/>
</dbReference>
<keyword evidence="5" id="KW-1185">Reference proteome</keyword>
<organism evidence="4 5">
    <name type="scientific">Croceivirga thetidis</name>
    <dbReference type="NCBI Taxonomy" id="2721623"/>
    <lineage>
        <taxon>Bacteria</taxon>
        <taxon>Pseudomonadati</taxon>
        <taxon>Bacteroidota</taxon>
        <taxon>Flavobacteriia</taxon>
        <taxon>Flavobacteriales</taxon>
        <taxon>Flavobacteriaceae</taxon>
        <taxon>Croceivirga</taxon>
    </lineage>
</organism>
<dbReference type="Pfam" id="PF13374">
    <property type="entry name" value="TPR_10"/>
    <property type="match status" value="1"/>
</dbReference>
<accession>A0ABX1GTP4</accession>
<evidence type="ECO:0000256" key="2">
    <source>
        <dbReference type="SAM" id="Coils"/>
    </source>
</evidence>
<dbReference type="RefSeq" id="WP_168552596.1">
    <property type="nucleotide sequence ID" value="NZ_JAAWWL010000002.1"/>
</dbReference>
<evidence type="ECO:0000256" key="3">
    <source>
        <dbReference type="SAM" id="Phobius"/>
    </source>
</evidence>
<dbReference type="SMART" id="SM00028">
    <property type="entry name" value="TPR"/>
    <property type="match status" value="6"/>
</dbReference>
<feature type="coiled-coil region" evidence="2">
    <location>
        <begin position="365"/>
        <end position="394"/>
    </location>
</feature>
<feature type="repeat" description="TPR" evidence="1">
    <location>
        <begin position="281"/>
        <end position="314"/>
    </location>
</feature>
<evidence type="ECO:0000256" key="1">
    <source>
        <dbReference type="PROSITE-ProRule" id="PRU00339"/>
    </source>
</evidence>
<name>A0ABX1GTP4_9FLAO</name>
<dbReference type="Gene3D" id="1.10.10.10">
    <property type="entry name" value="Winged helix-like DNA-binding domain superfamily/Winged helix DNA-binding domain"/>
    <property type="match status" value="1"/>
</dbReference>
<dbReference type="Pfam" id="PF13181">
    <property type="entry name" value="TPR_8"/>
    <property type="match status" value="1"/>
</dbReference>
<dbReference type="PROSITE" id="PS50005">
    <property type="entry name" value="TPR"/>
    <property type="match status" value="1"/>
</dbReference>
<dbReference type="Proteomes" id="UP000718451">
    <property type="component" value="Unassembled WGS sequence"/>
</dbReference>
<dbReference type="Gene3D" id="1.25.40.10">
    <property type="entry name" value="Tetratricopeptide repeat domain"/>
    <property type="match status" value="2"/>
</dbReference>
<dbReference type="InterPro" id="IPR036388">
    <property type="entry name" value="WH-like_DNA-bd_sf"/>
</dbReference>
<sequence>MKYVINVMVFFSICFVIPSYAQVEREIDSILKTIPSQKDSLLADAYSKLYYRYRNIGDIETAKKYSDSLGALAYALDNPWLKGDHHHAKGSYYINTSNFQEALKETLLAKDFYTMVNDQYWLAQCFNHLGIIYKYLGQTGLALESYLNSLKIREDLGQTDPKSLMNIGVLYAELDNLEVSNDYYKRVEAICLEEDIPYGLALTRSNLATNLVKMGDYSEALRLYKEGLLFFKENELKNDLGEQYNLMAAAYIGLDSLGTAKRYLELALNTNEETGELKEIGRANRYLGDIDYKLGKYNTALRFFQKSLEITGESSNTLDAVKDYLKISDTYEKLGNLSKAYEYRKKYYALNDTVFNQKNKQKISALELQFQAEKSQQEIELQNKEIALLEEKQKASRIQRIGLIAGLIATVLIFGMGIYALRQKMKRNRLERERVKSELDFKKKELTTHALQLAKKNEVLEGVKQKALELKNGKGDGRSYQDLITTINFDQQGDKVWENFTRYFEAVHKDFEKDALYKYPDITRNELRLMALIKMNLSSKEVANILNISSDGVKKARQRLRKKMQLAPEDSLDTTIMAI</sequence>